<gene>
    <name evidence="1" type="ORF">FJ659_28660</name>
</gene>
<proteinExistence type="predicted"/>
<accession>A0AC61SXI8</accession>
<protein>
    <submittedName>
        <fullName evidence="1">Cytochrome P450</fullName>
    </submittedName>
</protein>
<keyword evidence="2" id="KW-1185">Reference proteome</keyword>
<organism evidence="1 2">
    <name type="scientific">Bacillus dicomae</name>
    <dbReference type="NCBI Taxonomy" id="3088378"/>
    <lineage>
        <taxon>Bacteria</taxon>
        <taxon>Bacillati</taxon>
        <taxon>Bacillota</taxon>
        <taxon>Bacilli</taxon>
        <taxon>Bacillales</taxon>
        <taxon>Bacillaceae</taxon>
        <taxon>Bacillus</taxon>
        <taxon>Bacillus cereus group</taxon>
    </lineage>
</organism>
<name>A0AC61SXI8_9BACI</name>
<dbReference type="Proteomes" id="UP000317636">
    <property type="component" value="Unassembled WGS sequence"/>
</dbReference>
<feature type="non-terminal residue" evidence="1">
    <location>
        <position position="1"/>
    </location>
</feature>
<evidence type="ECO:0000313" key="1">
    <source>
        <dbReference type="EMBL" id="TPV37236.1"/>
    </source>
</evidence>
<comment type="caution">
    <text evidence="1">The sequence shown here is derived from an EMBL/GenBank/DDBJ whole genome shotgun (WGS) entry which is preliminary data.</text>
</comment>
<reference evidence="1" key="1">
    <citation type="submission" date="2019-06" db="EMBL/GenBank/DDBJ databases">
        <title>Draft genome sequence of Bacillus sp. strain MHSD28.</title>
        <authorList>
            <person name="Makuwa S.C."/>
            <person name="Serepa-Dlamini M.H."/>
        </authorList>
    </citation>
    <scope>NUCLEOTIDE SEQUENCE</scope>
    <source>
        <strain evidence="1">MHSD28</strain>
    </source>
</reference>
<evidence type="ECO:0000313" key="2">
    <source>
        <dbReference type="Proteomes" id="UP000317636"/>
    </source>
</evidence>
<dbReference type="EMBL" id="VHIV01000020">
    <property type="protein sequence ID" value="TPV37236.1"/>
    <property type="molecule type" value="Genomic_DNA"/>
</dbReference>
<sequence length="75" mass="8369">SYPEELNISREENNHLAFGAGIHHCLGAPLARLEGEIALGTLLQRLPNLRLAIEPNQLNYNHSKIRSLTNLPVVF</sequence>